<dbReference type="PANTHER" id="PTHR43065:SF46">
    <property type="entry name" value="C4-DICARBOXYLATE TRANSPORT SENSOR PROTEIN DCTB"/>
    <property type="match status" value="1"/>
</dbReference>
<reference evidence="10 11" key="1">
    <citation type="submission" date="2021-05" db="EMBL/GenBank/DDBJ databases">
        <title>A Polyphasic approach of four new species of the genus Ohtaekwangia: Ohtaekwangia histidinii sp. nov., Ohtaekwangia cretensis sp. nov., Ohtaekwangia indiensis sp. nov., Ohtaekwangia reichenbachii sp. nov. from diverse environment.</title>
        <authorList>
            <person name="Octaviana S."/>
        </authorList>
    </citation>
    <scope>NUCLEOTIDE SEQUENCE [LARGE SCALE GENOMIC DNA]</scope>
    <source>
        <strain evidence="10 11">PWU5</strain>
    </source>
</reference>
<evidence type="ECO:0000256" key="2">
    <source>
        <dbReference type="ARBA" id="ARBA00012438"/>
    </source>
</evidence>
<comment type="catalytic activity">
    <reaction evidence="1">
        <text>ATP + protein L-histidine = ADP + protein N-phospho-L-histidine.</text>
        <dbReference type="EC" id="2.7.13.3"/>
    </reaction>
</comment>
<keyword evidence="8" id="KW-1133">Transmembrane helix</keyword>
<gene>
    <name evidence="10" type="ORF">KK062_08890</name>
</gene>
<feature type="transmembrane region" description="Helical" evidence="8">
    <location>
        <begin position="36"/>
        <end position="56"/>
    </location>
</feature>
<dbReference type="PANTHER" id="PTHR43065">
    <property type="entry name" value="SENSOR HISTIDINE KINASE"/>
    <property type="match status" value="1"/>
</dbReference>
<evidence type="ECO:0000256" key="8">
    <source>
        <dbReference type="SAM" id="Phobius"/>
    </source>
</evidence>
<name>A0AAP2DVV7_9BACT</name>
<keyword evidence="8" id="KW-0472">Membrane</keyword>
<evidence type="ECO:0000313" key="10">
    <source>
        <dbReference type="EMBL" id="MBT1708338.1"/>
    </source>
</evidence>
<dbReference type="Pfam" id="PF02518">
    <property type="entry name" value="HATPase_c"/>
    <property type="match status" value="1"/>
</dbReference>
<keyword evidence="4" id="KW-0547">Nucleotide-binding</keyword>
<dbReference type="RefSeq" id="WP_254083930.1">
    <property type="nucleotide sequence ID" value="NZ_JAHESE010000006.1"/>
</dbReference>
<dbReference type="InterPro" id="IPR005467">
    <property type="entry name" value="His_kinase_dom"/>
</dbReference>
<accession>A0AAP2DVV7</accession>
<dbReference type="PRINTS" id="PR00344">
    <property type="entry name" value="BCTRLSENSOR"/>
</dbReference>
<evidence type="ECO:0000259" key="9">
    <source>
        <dbReference type="PROSITE" id="PS50109"/>
    </source>
</evidence>
<dbReference type="GO" id="GO:0004673">
    <property type="term" value="F:protein histidine kinase activity"/>
    <property type="evidence" value="ECO:0007669"/>
    <property type="project" value="UniProtKB-EC"/>
</dbReference>
<keyword evidence="3" id="KW-0808">Transferase</keyword>
<dbReference type="GO" id="GO:0005524">
    <property type="term" value="F:ATP binding"/>
    <property type="evidence" value="ECO:0007669"/>
    <property type="project" value="UniProtKB-KW"/>
</dbReference>
<dbReference type="Proteomes" id="UP001319080">
    <property type="component" value="Unassembled WGS sequence"/>
</dbReference>
<keyword evidence="5" id="KW-0418">Kinase</keyword>
<dbReference type="GO" id="GO:0000160">
    <property type="term" value="P:phosphorelay signal transduction system"/>
    <property type="evidence" value="ECO:0007669"/>
    <property type="project" value="UniProtKB-KW"/>
</dbReference>
<evidence type="ECO:0000256" key="3">
    <source>
        <dbReference type="ARBA" id="ARBA00022679"/>
    </source>
</evidence>
<evidence type="ECO:0000256" key="7">
    <source>
        <dbReference type="ARBA" id="ARBA00023012"/>
    </source>
</evidence>
<evidence type="ECO:0000313" key="11">
    <source>
        <dbReference type="Proteomes" id="UP001319080"/>
    </source>
</evidence>
<evidence type="ECO:0000256" key="1">
    <source>
        <dbReference type="ARBA" id="ARBA00000085"/>
    </source>
</evidence>
<dbReference type="AlphaFoldDB" id="A0AAP2DVV7"/>
<dbReference type="InterPro" id="IPR003594">
    <property type="entry name" value="HATPase_dom"/>
</dbReference>
<dbReference type="InterPro" id="IPR004358">
    <property type="entry name" value="Sig_transdc_His_kin-like_C"/>
</dbReference>
<dbReference type="InterPro" id="IPR036890">
    <property type="entry name" value="HATPase_C_sf"/>
</dbReference>
<evidence type="ECO:0000256" key="4">
    <source>
        <dbReference type="ARBA" id="ARBA00022741"/>
    </source>
</evidence>
<keyword evidence="6 10" id="KW-0067">ATP-binding</keyword>
<sequence length="454" mass="50414">MAFNQNFTVQVVVRTALLLATMVAFAWLLQHPDLRVNQLTVGLLVVLQTGGLIWYVQKTNRALERFFLGIRHGDFTMTFQQTSGGRGFQSLEASMQQVLEGYQQVKIEKEAQYHFLQMLVGQLPIGILTFAGDELVLMNQTAASLLHADDTRDWKRLQAQHPRLVQALENLGDHGRTLLAPEQDSGTGHLTVAVSTTVILGKPHRLISLQDIRTEIEQQEIEAWHKLIRILTHEIMNSVTPIASLTETLQAMLTDAQGHPKPYAAVTADNLDDIRFSLNTIHKRSEGLLGFVDKYRTLSRVPRPAMGAIQLRLFLEQLTTLLAPDLQRQDITLTTSVEDAALTITGDAALIEQVIINLVTNSTYALQATQQKRISICAYAGERHVIIEVTDNGKGIPAKEINDIFIPFFSTRKEGMGIGLSLSKQIMSLHGGSMRVQSAVGAGATFLLYFKKQS</sequence>
<keyword evidence="7" id="KW-0902">Two-component regulatory system</keyword>
<feature type="domain" description="Histidine kinase" evidence="9">
    <location>
        <begin position="230"/>
        <end position="454"/>
    </location>
</feature>
<dbReference type="PROSITE" id="PS50109">
    <property type="entry name" value="HIS_KIN"/>
    <property type="match status" value="1"/>
</dbReference>
<evidence type="ECO:0000256" key="6">
    <source>
        <dbReference type="ARBA" id="ARBA00022840"/>
    </source>
</evidence>
<evidence type="ECO:0000256" key="5">
    <source>
        <dbReference type="ARBA" id="ARBA00022777"/>
    </source>
</evidence>
<feature type="transmembrane region" description="Helical" evidence="8">
    <location>
        <begin position="12"/>
        <end position="30"/>
    </location>
</feature>
<protein>
    <recommendedName>
        <fullName evidence="2">histidine kinase</fullName>
        <ecNumber evidence="2">2.7.13.3</ecNumber>
    </recommendedName>
</protein>
<keyword evidence="11" id="KW-1185">Reference proteome</keyword>
<keyword evidence="8" id="KW-0812">Transmembrane</keyword>
<dbReference type="EC" id="2.7.13.3" evidence="2"/>
<dbReference type="EMBL" id="JAHESE010000006">
    <property type="protein sequence ID" value="MBT1708338.1"/>
    <property type="molecule type" value="Genomic_DNA"/>
</dbReference>
<dbReference type="Gene3D" id="3.30.565.10">
    <property type="entry name" value="Histidine kinase-like ATPase, C-terminal domain"/>
    <property type="match status" value="1"/>
</dbReference>
<comment type="caution">
    <text evidence="10">The sequence shown here is derived from an EMBL/GenBank/DDBJ whole genome shotgun (WGS) entry which is preliminary data.</text>
</comment>
<organism evidence="10 11">
    <name type="scientific">Dawidia cretensis</name>
    <dbReference type="NCBI Taxonomy" id="2782350"/>
    <lineage>
        <taxon>Bacteria</taxon>
        <taxon>Pseudomonadati</taxon>
        <taxon>Bacteroidota</taxon>
        <taxon>Cytophagia</taxon>
        <taxon>Cytophagales</taxon>
        <taxon>Chryseotaleaceae</taxon>
        <taxon>Dawidia</taxon>
    </lineage>
</organism>
<dbReference type="SMART" id="SM00387">
    <property type="entry name" value="HATPase_c"/>
    <property type="match status" value="1"/>
</dbReference>
<dbReference type="SUPFAM" id="SSF55874">
    <property type="entry name" value="ATPase domain of HSP90 chaperone/DNA topoisomerase II/histidine kinase"/>
    <property type="match status" value="1"/>
</dbReference>
<proteinExistence type="predicted"/>